<comment type="function">
    <text evidence="3">Catalyzes the sequential NAD-dependent oxidations of L-histidinol to L-histidinaldehyde and then to L-histidine.</text>
</comment>
<dbReference type="InterPro" id="IPR012131">
    <property type="entry name" value="Hstdl_DH"/>
</dbReference>
<evidence type="ECO:0000313" key="6">
    <source>
        <dbReference type="Proteomes" id="UP001166191"/>
    </source>
</evidence>
<evidence type="ECO:0000313" key="5">
    <source>
        <dbReference type="EMBL" id="MBU3029886.1"/>
    </source>
</evidence>
<feature type="binding site" evidence="3">
    <location>
        <position position="262"/>
    </location>
    <ligand>
        <name>Zn(2+)</name>
        <dbReference type="ChEBI" id="CHEBI:29105"/>
    </ligand>
</feature>
<dbReference type="NCBIfam" id="TIGR00069">
    <property type="entry name" value="hisD"/>
    <property type="match status" value="1"/>
</dbReference>
<proteinExistence type="inferred from homology"/>
<feature type="binding site" evidence="3">
    <location>
        <position position="361"/>
    </location>
    <ligand>
        <name>Zn(2+)</name>
        <dbReference type="ChEBI" id="CHEBI:29105"/>
    </ligand>
</feature>
<feature type="active site" description="Proton acceptor" evidence="3">
    <location>
        <position position="328"/>
    </location>
</feature>
<comment type="catalytic activity">
    <reaction evidence="3">
        <text>L-histidinol + 2 NAD(+) + H2O = L-histidine + 2 NADH + 3 H(+)</text>
        <dbReference type="Rhea" id="RHEA:20641"/>
        <dbReference type="ChEBI" id="CHEBI:15377"/>
        <dbReference type="ChEBI" id="CHEBI:15378"/>
        <dbReference type="ChEBI" id="CHEBI:57540"/>
        <dbReference type="ChEBI" id="CHEBI:57595"/>
        <dbReference type="ChEBI" id="CHEBI:57699"/>
        <dbReference type="ChEBI" id="CHEBI:57945"/>
        <dbReference type="EC" id="1.1.1.23"/>
    </reaction>
</comment>
<keyword evidence="3" id="KW-0520">NAD</keyword>
<keyword evidence="3" id="KW-0862">Zinc</keyword>
<evidence type="ECO:0000256" key="1">
    <source>
        <dbReference type="ARBA" id="ARBA00010178"/>
    </source>
</evidence>
<dbReference type="CDD" id="cd06572">
    <property type="entry name" value="Histidinol_dh"/>
    <property type="match status" value="1"/>
</dbReference>
<comment type="pathway">
    <text evidence="3">Amino-acid biosynthesis; L-histidine biosynthesis; L-histidine from 5-phospho-alpha-D-ribose 1-diphosphate: step 9/9.</text>
</comment>
<evidence type="ECO:0000256" key="3">
    <source>
        <dbReference type="HAMAP-Rule" id="MF_01024"/>
    </source>
</evidence>
<dbReference type="PROSITE" id="PS00611">
    <property type="entry name" value="HISOL_DEHYDROGENASE"/>
    <property type="match status" value="1"/>
</dbReference>
<dbReference type="PIRSF" id="PIRSF000099">
    <property type="entry name" value="Histidinol_dh"/>
    <property type="match status" value="1"/>
</dbReference>
<sequence>MPVTLNTSDADFEAGFAAMLSAKREDSTDVNEVVAGIIADVRARGDAALCELTARFDRLDLSPDRLRFSADEIAAEVARVPDEDRAALTLAAERIRAYHARQMPEDASWTDPEGATLGWRWTPVSAAGLYVPGGQAAYPSSVLMNAIPARVAGVGRLVICVPTPGGVINPLVLLAAQLSGVDEIYRIGGAQAVAAMAYGTASIAPVDKITGPGNAYVAAAKRQVFGRVGIDMIAGPSEVLVIAEGAQNPDWLAWDLLAQAEHDADAQSILITTDPGLGHAVAGAVDRILPRLPRAAIAGASWRDYGTIITARDLDEAARLSNRIAPEHLELCVDDPEALAAKCVHAGAIFLGAHTPEAVGDYVSGPNHVLPTARSARFSSGLSVMDFLKRTTMARLSPGALAAIGPAAIRLAASEGLQAHGASVQARLAQLNERMAE</sequence>
<comment type="cofactor">
    <cofactor evidence="3">
        <name>Zn(2+)</name>
        <dbReference type="ChEBI" id="CHEBI:29105"/>
    </cofactor>
    <text evidence="3">Binds 1 zinc ion per subunit.</text>
</comment>
<gene>
    <name evidence="3 5" type="primary">hisD</name>
    <name evidence="5" type="ORF">KNW02_07110</name>
</gene>
<comment type="caution">
    <text evidence="5">The sequence shown here is derived from an EMBL/GenBank/DDBJ whole genome shotgun (WGS) entry which is preliminary data.</text>
</comment>
<name>A0ABS6AKF4_9RHOB</name>
<reference evidence="5" key="1">
    <citation type="submission" date="2021-06" db="EMBL/GenBank/DDBJ databases">
        <title>Paracoccus bacterium XHP0099 sp. nov., isolated from the surface waters of the Yellow Sea.</title>
        <authorList>
            <person name="Xue H."/>
            <person name="Zhang D."/>
        </authorList>
    </citation>
    <scope>NUCLEOTIDE SEQUENCE</scope>
    <source>
        <strain evidence="5">XHP0099</strain>
    </source>
</reference>
<keyword evidence="3" id="KW-0368">Histidine biosynthesis</keyword>
<dbReference type="PANTHER" id="PTHR21256">
    <property type="entry name" value="HISTIDINOL DEHYDROGENASE HDH"/>
    <property type="match status" value="1"/>
</dbReference>
<dbReference type="InterPro" id="IPR022695">
    <property type="entry name" value="Histidinol_DH_monofunct"/>
</dbReference>
<dbReference type="Pfam" id="PF00815">
    <property type="entry name" value="Histidinol_dh"/>
    <property type="match status" value="1"/>
</dbReference>
<protein>
    <recommendedName>
        <fullName evidence="3">Histidinol dehydrogenase</fullName>
        <shortName evidence="3">HDH</shortName>
        <ecNumber evidence="3">1.1.1.23</ecNumber>
    </recommendedName>
</protein>
<keyword evidence="3" id="KW-0028">Amino-acid biosynthesis</keyword>
<dbReference type="Proteomes" id="UP001166191">
    <property type="component" value="Unassembled WGS sequence"/>
</dbReference>
<accession>A0ABS6AKF4</accession>
<organism evidence="5 6">
    <name type="scientific">Paracoccus marinaquae</name>
    <dbReference type="NCBI Taxonomy" id="2841926"/>
    <lineage>
        <taxon>Bacteria</taxon>
        <taxon>Pseudomonadati</taxon>
        <taxon>Pseudomonadota</taxon>
        <taxon>Alphaproteobacteria</taxon>
        <taxon>Rhodobacterales</taxon>
        <taxon>Paracoccaceae</taxon>
        <taxon>Paracoccus</taxon>
    </lineage>
</organism>
<dbReference type="PANTHER" id="PTHR21256:SF2">
    <property type="entry name" value="HISTIDINE BIOSYNTHESIS TRIFUNCTIONAL PROTEIN"/>
    <property type="match status" value="1"/>
</dbReference>
<feature type="binding site" evidence="3">
    <location>
        <position position="415"/>
    </location>
    <ligand>
        <name>substrate</name>
    </ligand>
</feature>
<feature type="binding site" evidence="3">
    <location>
        <position position="259"/>
    </location>
    <ligand>
        <name>Zn(2+)</name>
        <dbReference type="ChEBI" id="CHEBI:29105"/>
    </ligand>
</feature>
<feature type="binding site" evidence="3">
    <location>
        <position position="214"/>
    </location>
    <ligand>
        <name>NAD(+)</name>
        <dbReference type="ChEBI" id="CHEBI:57540"/>
    </ligand>
</feature>
<dbReference type="RefSeq" id="WP_216032572.1">
    <property type="nucleotide sequence ID" value="NZ_JAHKNG010000009.1"/>
</dbReference>
<feature type="binding site" evidence="3">
    <location>
        <position position="259"/>
    </location>
    <ligand>
        <name>substrate</name>
    </ligand>
</feature>
<feature type="active site" description="Proton acceptor" evidence="3">
    <location>
        <position position="327"/>
    </location>
</feature>
<dbReference type="HAMAP" id="MF_01024">
    <property type="entry name" value="HisD"/>
    <property type="match status" value="1"/>
</dbReference>
<feature type="binding site" evidence="3">
    <location>
        <position position="420"/>
    </location>
    <ligand>
        <name>substrate</name>
    </ligand>
</feature>
<dbReference type="EC" id="1.1.1.23" evidence="3"/>
<feature type="binding site" evidence="3">
    <location>
        <position position="420"/>
    </location>
    <ligand>
        <name>Zn(2+)</name>
        <dbReference type="ChEBI" id="CHEBI:29105"/>
    </ligand>
</feature>
<dbReference type="EMBL" id="JAHKNG010000009">
    <property type="protein sequence ID" value="MBU3029886.1"/>
    <property type="molecule type" value="Genomic_DNA"/>
</dbReference>
<keyword evidence="6" id="KW-1185">Reference proteome</keyword>
<comment type="similarity">
    <text evidence="1 3 4">Belongs to the histidinol dehydrogenase family.</text>
</comment>
<dbReference type="InterPro" id="IPR001692">
    <property type="entry name" value="Histidinol_DH_CS"/>
</dbReference>
<feature type="binding site" evidence="3">
    <location>
        <position position="328"/>
    </location>
    <ligand>
        <name>substrate</name>
    </ligand>
</feature>
<keyword evidence="3" id="KW-0479">Metal-binding</keyword>
<dbReference type="GO" id="GO:0004399">
    <property type="term" value="F:histidinol dehydrogenase activity"/>
    <property type="evidence" value="ECO:0007669"/>
    <property type="project" value="UniProtKB-EC"/>
</dbReference>
<feature type="binding site" evidence="3">
    <location>
        <position position="361"/>
    </location>
    <ligand>
        <name>substrate</name>
    </ligand>
</feature>
<keyword evidence="2 3" id="KW-0560">Oxidoreductase</keyword>
<feature type="binding site" evidence="3">
    <location>
        <position position="262"/>
    </location>
    <ligand>
        <name>substrate</name>
    </ligand>
</feature>
<evidence type="ECO:0000256" key="4">
    <source>
        <dbReference type="PIRNR" id="PIRNR000099"/>
    </source>
</evidence>
<feature type="binding site" evidence="3">
    <location>
        <position position="130"/>
    </location>
    <ligand>
        <name>NAD(+)</name>
        <dbReference type="ChEBI" id="CHEBI:57540"/>
    </ligand>
</feature>
<evidence type="ECO:0000256" key="2">
    <source>
        <dbReference type="ARBA" id="ARBA00023002"/>
    </source>
</evidence>
<feature type="binding site" evidence="3">
    <location>
        <position position="237"/>
    </location>
    <ligand>
        <name>substrate</name>
    </ligand>
</feature>
<feature type="binding site" evidence="3">
    <location>
        <position position="191"/>
    </location>
    <ligand>
        <name>NAD(+)</name>
        <dbReference type="ChEBI" id="CHEBI:57540"/>
    </ligand>
</feature>